<evidence type="ECO:0000313" key="4">
    <source>
        <dbReference type="EMBL" id="BBA36552.1"/>
    </source>
</evidence>
<evidence type="ECO:0000256" key="2">
    <source>
        <dbReference type="ARBA" id="ARBA00022694"/>
    </source>
</evidence>
<dbReference type="AlphaFoldDB" id="A0A250KY86"/>
<dbReference type="OrthoDB" id="9773188at2"/>
<name>A0A250KY86_9GAMM</name>
<dbReference type="InterPro" id="IPR029063">
    <property type="entry name" value="SAM-dependent_MTases_sf"/>
</dbReference>
<dbReference type="Gene3D" id="3.40.50.150">
    <property type="entry name" value="Vaccinia Virus protein VP39"/>
    <property type="match status" value="1"/>
</dbReference>
<organism evidence="4 5">
    <name type="scientific">Methylocaldum marinum</name>
    <dbReference type="NCBI Taxonomy" id="1432792"/>
    <lineage>
        <taxon>Bacteria</taxon>
        <taxon>Pseudomonadati</taxon>
        <taxon>Pseudomonadota</taxon>
        <taxon>Gammaproteobacteria</taxon>
        <taxon>Methylococcales</taxon>
        <taxon>Methylococcaceae</taxon>
        <taxon>Methylocaldum</taxon>
    </lineage>
</organism>
<accession>A0A250KY86</accession>
<dbReference type="PANTHER" id="PTHR43464:SF95">
    <property type="entry name" value="TRNA U34 CARBOXYMETHYLTRANSFERASE"/>
    <property type="match status" value="1"/>
</dbReference>
<dbReference type="GO" id="GO:0032259">
    <property type="term" value="P:methylation"/>
    <property type="evidence" value="ECO:0007669"/>
    <property type="project" value="UniProtKB-KW"/>
</dbReference>
<sequence>MLNSQSRLKVYSGLFLASGWPQLRTWLGRLPSQLETAFGSERHGDWPVWQAALDRLPRIEASKVDLNVDAIFIDGGCGEVHRNLIEDQLRRLHPWRKGPYTIHGIHIDTEWRSDLKWHRLKDHIQSLEGRTVLDVGCGNGYHAWRMLGCGAELVIGIDPTLLSVAQFMAVKHFAGDFPVYVLPLGIEDVPPNLRAFDTVFSMGVFYHRRSPFDHLLELKGCLRPGGELVLETLIIEGEQGQVLVPEGRYAQMRNVWFIPSCSTLLSWLRRCGYRNVQIVDVTKTTSEEQRSTDWMRFQSLSDFLDPVNPELTVEGLPAPVRAVFIAESP</sequence>
<keyword evidence="5" id="KW-1185">Reference proteome</keyword>
<dbReference type="InterPro" id="IPR027555">
    <property type="entry name" value="Mo5U34_MeTrfas-like"/>
</dbReference>
<comment type="catalytic activity">
    <reaction evidence="3">
        <text>carboxy-S-adenosyl-L-methionine + 5-hydroxyuridine(34) in tRNA = 5-carboxymethoxyuridine(34) in tRNA + S-adenosyl-L-homocysteine + H(+)</text>
        <dbReference type="Rhea" id="RHEA:52848"/>
        <dbReference type="Rhea" id="RHEA-COMP:13381"/>
        <dbReference type="Rhea" id="RHEA-COMP:13383"/>
        <dbReference type="ChEBI" id="CHEBI:15378"/>
        <dbReference type="ChEBI" id="CHEBI:57856"/>
        <dbReference type="ChEBI" id="CHEBI:134278"/>
        <dbReference type="ChEBI" id="CHEBI:136877"/>
        <dbReference type="ChEBI" id="CHEBI:136879"/>
    </reaction>
</comment>
<gene>
    <name evidence="3" type="primary">cmoB</name>
    <name evidence="4" type="ORF">sS8_4622</name>
</gene>
<evidence type="ECO:0000313" key="5">
    <source>
        <dbReference type="Proteomes" id="UP000266313"/>
    </source>
</evidence>
<dbReference type="GO" id="GO:0002098">
    <property type="term" value="P:tRNA wobble uridine modification"/>
    <property type="evidence" value="ECO:0007669"/>
    <property type="project" value="InterPro"/>
</dbReference>
<dbReference type="GO" id="GO:0008168">
    <property type="term" value="F:methyltransferase activity"/>
    <property type="evidence" value="ECO:0007669"/>
    <property type="project" value="UniProtKB-KW"/>
</dbReference>
<dbReference type="SUPFAM" id="SSF53335">
    <property type="entry name" value="S-adenosyl-L-methionine-dependent methyltransferases"/>
    <property type="match status" value="1"/>
</dbReference>
<dbReference type="InterPro" id="IPR010017">
    <property type="entry name" value="CmoB"/>
</dbReference>
<feature type="binding site" evidence="3">
    <location>
        <position position="206"/>
    </location>
    <ligand>
        <name>carboxy-S-adenosyl-L-methionine</name>
        <dbReference type="ChEBI" id="CHEBI:134278"/>
    </ligand>
</feature>
<dbReference type="Pfam" id="PF08003">
    <property type="entry name" value="Methyltransf_9"/>
    <property type="match status" value="1"/>
</dbReference>
<reference evidence="4 5" key="1">
    <citation type="submission" date="2016-12" db="EMBL/GenBank/DDBJ databases">
        <title>Genome sequencing of Methylocaldum marinum.</title>
        <authorList>
            <person name="Takeuchi M."/>
            <person name="Kamagata Y."/>
            <person name="Hiraoka S."/>
            <person name="Oshima K."/>
            <person name="Hattori M."/>
            <person name="Iwasaki W."/>
        </authorList>
    </citation>
    <scope>NUCLEOTIDE SEQUENCE [LARGE SCALE GENOMIC DNA]</scope>
    <source>
        <strain evidence="4 5">S8</strain>
    </source>
</reference>
<dbReference type="NCBIfam" id="NF011650">
    <property type="entry name" value="PRK15068.1"/>
    <property type="match status" value="1"/>
</dbReference>
<feature type="binding site" evidence="3">
    <location>
        <position position="116"/>
    </location>
    <ligand>
        <name>carboxy-S-adenosyl-L-methionine</name>
        <dbReference type="ChEBI" id="CHEBI:134278"/>
    </ligand>
</feature>
<feature type="binding site" evidence="3">
    <location>
        <position position="111"/>
    </location>
    <ligand>
        <name>carboxy-S-adenosyl-L-methionine</name>
        <dbReference type="ChEBI" id="CHEBI:134278"/>
    </ligand>
</feature>
<feature type="binding site" evidence="3">
    <location>
        <position position="321"/>
    </location>
    <ligand>
        <name>carboxy-S-adenosyl-L-methionine</name>
        <dbReference type="ChEBI" id="CHEBI:134278"/>
    </ligand>
</feature>
<evidence type="ECO:0000256" key="3">
    <source>
        <dbReference type="HAMAP-Rule" id="MF_01590"/>
    </source>
</evidence>
<comment type="similarity">
    <text evidence="3">Belongs to the class I-like SAM-binding methyltransferase superfamily. CmoB family.</text>
</comment>
<comment type="function">
    <text evidence="3">Catalyzes carboxymethyl transfer from carboxy-S-adenosyl-L-methionine (Cx-SAM) to 5-hydroxyuridine (ho5U) to form 5-carboxymethoxyuridine (cmo5U) at position 34 in tRNAs.</text>
</comment>
<dbReference type="EMBL" id="AP017928">
    <property type="protein sequence ID" value="BBA36552.1"/>
    <property type="molecule type" value="Genomic_DNA"/>
</dbReference>
<keyword evidence="2 3" id="KW-0819">tRNA processing</keyword>
<proteinExistence type="inferred from homology"/>
<evidence type="ECO:0000256" key="1">
    <source>
        <dbReference type="ARBA" id="ARBA00022679"/>
    </source>
</evidence>
<feature type="binding site" evidence="3">
    <location>
        <position position="136"/>
    </location>
    <ligand>
        <name>carboxy-S-adenosyl-L-methionine</name>
        <dbReference type="ChEBI" id="CHEBI:134278"/>
    </ligand>
</feature>
<feature type="binding site" evidence="3">
    <location>
        <begin position="186"/>
        <end position="187"/>
    </location>
    <ligand>
        <name>carboxy-S-adenosyl-L-methionine</name>
        <dbReference type="ChEBI" id="CHEBI:134278"/>
    </ligand>
</feature>
<dbReference type="Proteomes" id="UP000266313">
    <property type="component" value="Chromosome"/>
</dbReference>
<comment type="subunit">
    <text evidence="3">Homotetramer.</text>
</comment>
<dbReference type="EC" id="2.5.1.-" evidence="3"/>
<keyword evidence="1 3" id="KW-0808">Transferase</keyword>
<dbReference type="CDD" id="cd02440">
    <property type="entry name" value="AdoMet_MTases"/>
    <property type="match status" value="1"/>
</dbReference>
<protein>
    <recommendedName>
        <fullName evidence="3">tRNA U34 carboxymethyltransferase</fullName>
        <ecNumber evidence="3">2.5.1.-</ecNumber>
    </recommendedName>
</protein>
<feature type="binding site" evidence="3">
    <location>
        <position position="202"/>
    </location>
    <ligand>
        <name>carboxy-S-adenosyl-L-methionine</name>
        <dbReference type="ChEBI" id="CHEBI:134278"/>
    </ligand>
</feature>
<keyword evidence="4" id="KW-0489">Methyltransferase</keyword>
<dbReference type="PANTHER" id="PTHR43464">
    <property type="entry name" value="METHYLTRANSFERASE"/>
    <property type="match status" value="1"/>
</dbReference>
<dbReference type="NCBIfam" id="TIGR00452">
    <property type="entry name" value="tRNA 5-methoxyuridine(34)/uridine 5-oxyacetic acid(34) synthase CmoB"/>
    <property type="match status" value="1"/>
</dbReference>
<dbReference type="GO" id="GO:0016765">
    <property type="term" value="F:transferase activity, transferring alkyl or aryl (other than methyl) groups"/>
    <property type="evidence" value="ECO:0007669"/>
    <property type="project" value="UniProtKB-UniRule"/>
</dbReference>
<feature type="binding site" evidence="3">
    <location>
        <position position="97"/>
    </location>
    <ligand>
        <name>carboxy-S-adenosyl-L-methionine</name>
        <dbReference type="ChEBI" id="CHEBI:134278"/>
    </ligand>
</feature>
<dbReference type="HAMAP" id="MF_01590">
    <property type="entry name" value="tRNA_carboxymethyltr_CmoB"/>
    <property type="match status" value="1"/>
</dbReference>
<feature type="binding site" evidence="3">
    <location>
        <begin position="158"/>
        <end position="160"/>
    </location>
    <ligand>
        <name>carboxy-S-adenosyl-L-methionine</name>
        <dbReference type="ChEBI" id="CHEBI:134278"/>
    </ligand>
</feature>
<dbReference type="KEGG" id="mmai:sS8_4622"/>